<dbReference type="PANTHER" id="PTHR23323:SF24">
    <property type="entry name" value="VACUOLAR PROTEIN SORTING-ASSOCIATED PROTEIN 11 HOMOLOG"/>
    <property type="match status" value="1"/>
</dbReference>
<feature type="domain" description="PEP5/VPS11 N-terminal" evidence="6">
    <location>
        <begin position="5"/>
        <end position="277"/>
    </location>
</feature>
<evidence type="ECO:0000256" key="5">
    <source>
        <dbReference type="ARBA" id="ARBA00023136"/>
    </source>
</evidence>
<evidence type="ECO:0000313" key="8">
    <source>
        <dbReference type="Proteomes" id="UP000838763"/>
    </source>
</evidence>
<dbReference type="AlphaFoldDB" id="A0A9P1H8W6"/>
<dbReference type="Gene3D" id="2.130.10.10">
    <property type="entry name" value="YVTN repeat-like/Quinoprotein amine dehydrogenase"/>
    <property type="match status" value="1"/>
</dbReference>
<dbReference type="EMBL" id="CALLCH030000016">
    <property type="protein sequence ID" value="CAI4217364.1"/>
    <property type="molecule type" value="Genomic_DNA"/>
</dbReference>
<proteinExistence type="predicted"/>
<evidence type="ECO:0000256" key="1">
    <source>
        <dbReference type="ARBA" id="ARBA00004370"/>
    </source>
</evidence>
<dbReference type="GO" id="GO:0006904">
    <property type="term" value="P:vesicle docking involved in exocytosis"/>
    <property type="evidence" value="ECO:0007669"/>
    <property type="project" value="TreeGrafter"/>
</dbReference>
<reference evidence="7" key="1">
    <citation type="submission" date="2022-11" db="EMBL/GenBank/DDBJ databases">
        <authorList>
            <person name="Scott C."/>
            <person name="Bruce N."/>
        </authorList>
    </citation>
    <scope>NUCLEOTIDE SEQUENCE</scope>
</reference>
<keyword evidence="2" id="KW-0479">Metal-binding</keyword>
<evidence type="ECO:0000256" key="2">
    <source>
        <dbReference type="ARBA" id="ARBA00022723"/>
    </source>
</evidence>
<dbReference type="SUPFAM" id="SSF50978">
    <property type="entry name" value="WD40 repeat-like"/>
    <property type="match status" value="1"/>
</dbReference>
<keyword evidence="8" id="KW-1185">Reference proteome</keyword>
<dbReference type="GO" id="GO:0007032">
    <property type="term" value="P:endosome organization"/>
    <property type="evidence" value="ECO:0007669"/>
    <property type="project" value="TreeGrafter"/>
</dbReference>
<gene>
    <name evidence="7" type="ORF">PPNO1_LOCUS6977</name>
</gene>
<dbReference type="GO" id="GO:0005768">
    <property type="term" value="C:endosome"/>
    <property type="evidence" value="ECO:0007669"/>
    <property type="project" value="TreeGrafter"/>
</dbReference>
<evidence type="ECO:0000256" key="3">
    <source>
        <dbReference type="ARBA" id="ARBA00022771"/>
    </source>
</evidence>
<comment type="subcellular location">
    <subcellularLocation>
        <location evidence="1">Membrane</location>
    </subcellularLocation>
</comment>
<comment type="caution">
    <text evidence="7">The sequence shown here is derived from an EMBL/GenBank/DDBJ whole genome shotgun (WGS) entry which is preliminary data.</text>
</comment>
<organism evidence="7 8">
    <name type="scientific">Parascedosporium putredinis</name>
    <dbReference type="NCBI Taxonomy" id="1442378"/>
    <lineage>
        <taxon>Eukaryota</taxon>
        <taxon>Fungi</taxon>
        <taxon>Dikarya</taxon>
        <taxon>Ascomycota</taxon>
        <taxon>Pezizomycotina</taxon>
        <taxon>Sordariomycetes</taxon>
        <taxon>Hypocreomycetidae</taxon>
        <taxon>Microascales</taxon>
        <taxon>Microascaceae</taxon>
        <taxon>Parascedosporium</taxon>
    </lineage>
</organism>
<protein>
    <recommendedName>
        <fullName evidence="6">PEP5/VPS11 N-terminal domain-containing protein</fullName>
    </recommendedName>
</protein>
<keyword evidence="5" id="KW-0472">Membrane</keyword>
<sequence length="281" mass="30794">MAISWKSFDFFDVTQVRLADDETRQAFESNEISCVTSGSESVFLGSYDGYVRIVNNNWKVVQSFQAHDVGAITNMRQVEGTSLLVTVAEDLSSPPSLKVWALDKLVKKTNMPTCLTTLAINNGKQQFPISAFAAIHDLTQIAVGFANGSVIVIRGDLVNNMEAKQRAVYESEEPITGIELSYSTESKETTLFIATTSRIMRVIVSRRGQGSPPKTVEEMGCGVGCMTTDRNSGEIVVAREDAIYYYTMDGRGPPRAYESPKSQVAVYGDYVALVCPRGPIV</sequence>
<dbReference type="GO" id="GO:0008270">
    <property type="term" value="F:zinc ion binding"/>
    <property type="evidence" value="ECO:0007669"/>
    <property type="project" value="UniProtKB-KW"/>
</dbReference>
<evidence type="ECO:0000313" key="7">
    <source>
        <dbReference type="EMBL" id="CAI4217364.1"/>
    </source>
</evidence>
<dbReference type="GO" id="GO:0030897">
    <property type="term" value="C:HOPS complex"/>
    <property type="evidence" value="ECO:0007669"/>
    <property type="project" value="TreeGrafter"/>
</dbReference>
<dbReference type="InterPro" id="IPR057307">
    <property type="entry name" value="PEP5_VPS11_N"/>
</dbReference>
<dbReference type="OrthoDB" id="26184at2759"/>
<evidence type="ECO:0000259" key="6">
    <source>
        <dbReference type="Pfam" id="PF23341"/>
    </source>
</evidence>
<dbReference type="GO" id="GO:0048284">
    <property type="term" value="P:organelle fusion"/>
    <property type="evidence" value="ECO:0007669"/>
    <property type="project" value="TreeGrafter"/>
</dbReference>
<dbReference type="Proteomes" id="UP000838763">
    <property type="component" value="Unassembled WGS sequence"/>
</dbReference>
<dbReference type="InterPro" id="IPR036322">
    <property type="entry name" value="WD40_repeat_dom_sf"/>
</dbReference>
<dbReference type="Pfam" id="PF23341">
    <property type="entry name" value="PEP5_VPS11_N"/>
    <property type="match status" value="1"/>
</dbReference>
<keyword evidence="4" id="KW-0862">Zinc</keyword>
<accession>A0A9P1H8W6</accession>
<dbReference type="GO" id="GO:0030674">
    <property type="term" value="F:protein-macromolecule adaptor activity"/>
    <property type="evidence" value="ECO:0007669"/>
    <property type="project" value="TreeGrafter"/>
</dbReference>
<dbReference type="InterPro" id="IPR015943">
    <property type="entry name" value="WD40/YVTN_repeat-like_dom_sf"/>
</dbReference>
<evidence type="ECO:0000256" key="4">
    <source>
        <dbReference type="ARBA" id="ARBA00022833"/>
    </source>
</evidence>
<dbReference type="PANTHER" id="PTHR23323">
    <property type="entry name" value="VACUOLAR PROTEIN SORTING-ASSOCIATED PROTEIN"/>
    <property type="match status" value="1"/>
</dbReference>
<keyword evidence="3" id="KW-0863">Zinc-finger</keyword>
<dbReference type="GO" id="GO:0007033">
    <property type="term" value="P:vacuole organization"/>
    <property type="evidence" value="ECO:0007669"/>
    <property type="project" value="TreeGrafter"/>
</dbReference>
<name>A0A9P1H8W6_9PEZI</name>